<evidence type="ECO:0000256" key="2">
    <source>
        <dbReference type="ARBA" id="ARBA00022512"/>
    </source>
</evidence>
<accession>A0A1C0YJX5</accession>
<proteinExistence type="predicted"/>
<evidence type="ECO:0000256" key="5">
    <source>
        <dbReference type="ARBA" id="ARBA00023088"/>
    </source>
</evidence>
<dbReference type="OrthoDB" id="2413751at2"/>
<dbReference type="Proteomes" id="UP000093199">
    <property type="component" value="Unassembled WGS sequence"/>
</dbReference>
<keyword evidence="4 7" id="KW-0732">Signal</keyword>
<evidence type="ECO:0000256" key="7">
    <source>
        <dbReference type="SAM" id="SignalP"/>
    </source>
</evidence>
<dbReference type="InterPro" id="IPR006635">
    <property type="entry name" value="NEAT_dom"/>
</dbReference>
<dbReference type="PANTHER" id="PTHR37824:SF1">
    <property type="entry name" value="IRON-REGULATED SURFACE DETERMINANT PROTEIN C"/>
    <property type="match status" value="1"/>
</dbReference>
<feature type="region of interest" description="Disordered" evidence="6">
    <location>
        <begin position="142"/>
        <end position="162"/>
    </location>
</feature>
<feature type="compositionally biased region" description="Low complexity" evidence="6">
    <location>
        <begin position="147"/>
        <end position="162"/>
    </location>
</feature>
<evidence type="ECO:0000256" key="4">
    <source>
        <dbReference type="ARBA" id="ARBA00022729"/>
    </source>
</evidence>
<dbReference type="InterPro" id="IPR037250">
    <property type="entry name" value="NEAT_dom_sf"/>
</dbReference>
<evidence type="ECO:0000256" key="3">
    <source>
        <dbReference type="ARBA" id="ARBA00022525"/>
    </source>
</evidence>
<dbReference type="STRING" id="33978.A6M13_09260"/>
<sequence>MFKKIAVAFIAMLMIVIAGASPSSAKLADGIYTVPYQMNTAGSVNPSIANDYFVKPAKLIVEKGVHTVEVTITNSSWITELTPPGYKKISEDTTADTRTFQFTVADTSKIVEVPMRVEIPSLDYYHSYIVDFDLDDAKATKTGDVGTATANPTATSTTKPTTSMSTATAVAAANTAQAQQTKPATTTATNATVNKTQQATATQVKNPQTSDNLPYVAVAFLLLSAFVMVRLRKQGA</sequence>
<keyword evidence="10" id="KW-1185">Reference proteome</keyword>
<dbReference type="SMART" id="SM00725">
    <property type="entry name" value="NEAT"/>
    <property type="match status" value="1"/>
</dbReference>
<evidence type="ECO:0000313" key="9">
    <source>
        <dbReference type="EMBL" id="OCS87487.1"/>
    </source>
</evidence>
<gene>
    <name evidence="9" type="ORF">A6M13_09260</name>
</gene>
<dbReference type="Gene3D" id="2.60.40.1850">
    <property type="match status" value="1"/>
</dbReference>
<feature type="chain" id="PRO_5038477667" description="NEAT domain-containing protein" evidence="7">
    <location>
        <begin position="21"/>
        <end position="236"/>
    </location>
</feature>
<evidence type="ECO:0000259" key="8">
    <source>
        <dbReference type="PROSITE" id="PS50978"/>
    </source>
</evidence>
<dbReference type="PROSITE" id="PS50978">
    <property type="entry name" value="NEAT"/>
    <property type="match status" value="1"/>
</dbReference>
<dbReference type="PANTHER" id="PTHR37824">
    <property type="entry name" value="IRON-REGULATED SURFACE DETERMINANT PROTEIN C"/>
    <property type="match status" value="1"/>
</dbReference>
<keyword evidence="3" id="KW-0964">Secreted</keyword>
<keyword evidence="5" id="KW-0572">Peptidoglycan-anchor</keyword>
<reference evidence="9 10" key="1">
    <citation type="submission" date="2016-07" db="EMBL/GenBank/DDBJ databases">
        <title>Caryophanon tenue genome sequencing.</title>
        <authorList>
            <person name="Verma A."/>
            <person name="Pal Y."/>
            <person name="Krishnamurthi S."/>
        </authorList>
    </citation>
    <scope>NUCLEOTIDE SEQUENCE [LARGE SCALE GENOMIC DNA]</scope>
    <source>
        <strain evidence="9 10">DSM 14152</strain>
    </source>
</reference>
<dbReference type="AlphaFoldDB" id="A0A1C0YJX5"/>
<evidence type="ECO:0000313" key="10">
    <source>
        <dbReference type="Proteomes" id="UP000093199"/>
    </source>
</evidence>
<dbReference type="Pfam" id="PF05031">
    <property type="entry name" value="NEAT"/>
    <property type="match status" value="1"/>
</dbReference>
<comment type="subcellular location">
    <subcellularLocation>
        <location evidence="1">Secreted</location>
        <location evidence="1">Cell wall</location>
        <topology evidence="1">Peptidoglycan-anchor</topology>
    </subcellularLocation>
</comment>
<evidence type="ECO:0000256" key="1">
    <source>
        <dbReference type="ARBA" id="ARBA00004168"/>
    </source>
</evidence>
<dbReference type="InterPro" id="IPR050436">
    <property type="entry name" value="IsdA"/>
</dbReference>
<evidence type="ECO:0000256" key="6">
    <source>
        <dbReference type="SAM" id="MobiDB-lite"/>
    </source>
</evidence>
<comment type="caution">
    <text evidence="9">The sequence shown here is derived from an EMBL/GenBank/DDBJ whole genome shotgun (WGS) entry which is preliminary data.</text>
</comment>
<protein>
    <recommendedName>
        <fullName evidence="8">NEAT domain-containing protein</fullName>
    </recommendedName>
</protein>
<dbReference type="EMBL" id="MASJ01000003">
    <property type="protein sequence ID" value="OCS87487.1"/>
    <property type="molecule type" value="Genomic_DNA"/>
</dbReference>
<organism evidence="9 10">
    <name type="scientific">Caryophanon tenue</name>
    <dbReference type="NCBI Taxonomy" id="33978"/>
    <lineage>
        <taxon>Bacteria</taxon>
        <taxon>Bacillati</taxon>
        <taxon>Bacillota</taxon>
        <taxon>Bacilli</taxon>
        <taxon>Bacillales</taxon>
        <taxon>Caryophanaceae</taxon>
        <taxon>Caryophanon</taxon>
    </lineage>
</organism>
<feature type="signal peptide" evidence="7">
    <location>
        <begin position="1"/>
        <end position="20"/>
    </location>
</feature>
<keyword evidence="2" id="KW-0134">Cell wall</keyword>
<feature type="domain" description="NEAT" evidence="8">
    <location>
        <begin position="27"/>
        <end position="142"/>
    </location>
</feature>
<dbReference type="SUPFAM" id="SSF158911">
    <property type="entry name" value="NEAT domain-like"/>
    <property type="match status" value="1"/>
</dbReference>
<dbReference type="CDD" id="cd06920">
    <property type="entry name" value="NEAT"/>
    <property type="match status" value="1"/>
</dbReference>
<name>A0A1C0YJX5_9BACL</name>
<dbReference type="RefSeq" id="WP_066543031.1">
    <property type="nucleotide sequence ID" value="NZ_MASJ01000003.1"/>
</dbReference>